<accession>K0F6I9</accession>
<name>K0F6I9_NOCB7</name>
<dbReference type="InterPro" id="IPR005801">
    <property type="entry name" value="ADC_synthase"/>
</dbReference>
<gene>
    <name evidence="3" type="ORF">O3I_036775</name>
</gene>
<organism evidence="3 4">
    <name type="scientific">Nocardia brasiliensis (strain ATCC 700358 / HUJEG-1)</name>
    <dbReference type="NCBI Taxonomy" id="1133849"/>
    <lineage>
        <taxon>Bacteria</taxon>
        <taxon>Bacillati</taxon>
        <taxon>Actinomycetota</taxon>
        <taxon>Actinomycetes</taxon>
        <taxon>Mycobacteriales</taxon>
        <taxon>Nocardiaceae</taxon>
        <taxon>Nocardia</taxon>
    </lineage>
</organism>
<protein>
    <submittedName>
        <fullName evidence="3">Anthranilate synthase component I</fullName>
    </submittedName>
</protein>
<dbReference type="GO" id="GO:0000162">
    <property type="term" value="P:L-tryptophan biosynthetic process"/>
    <property type="evidence" value="ECO:0007669"/>
    <property type="project" value="TreeGrafter"/>
</dbReference>
<dbReference type="HOGENOM" id="CLU_642251_0_0_11"/>
<keyword evidence="4" id="KW-1185">Reference proteome</keyword>
<dbReference type="eggNOG" id="COG0147">
    <property type="taxonomic scope" value="Bacteria"/>
</dbReference>
<dbReference type="InterPro" id="IPR015890">
    <property type="entry name" value="Chorismate_C"/>
</dbReference>
<dbReference type="Proteomes" id="UP000006304">
    <property type="component" value="Chromosome"/>
</dbReference>
<dbReference type="EMBL" id="CP003876">
    <property type="protein sequence ID" value="AFU05302.1"/>
    <property type="molecule type" value="Genomic_DNA"/>
</dbReference>
<evidence type="ECO:0000313" key="4">
    <source>
        <dbReference type="Proteomes" id="UP000006304"/>
    </source>
</evidence>
<dbReference type="STRING" id="1133849.O3I_036775"/>
<feature type="region of interest" description="Disordered" evidence="1">
    <location>
        <begin position="126"/>
        <end position="150"/>
    </location>
</feature>
<evidence type="ECO:0000256" key="1">
    <source>
        <dbReference type="SAM" id="MobiDB-lite"/>
    </source>
</evidence>
<dbReference type="Gene3D" id="3.60.120.10">
    <property type="entry name" value="Anthranilate synthase"/>
    <property type="match status" value="1"/>
</dbReference>
<feature type="domain" description="Chorismate-utilising enzyme C-terminal" evidence="2">
    <location>
        <begin position="173"/>
        <end position="414"/>
    </location>
</feature>
<dbReference type="PANTHER" id="PTHR11236:SF9">
    <property type="entry name" value="ANTHRANILATE SYNTHASE COMPONENT 1"/>
    <property type="match status" value="1"/>
</dbReference>
<sequence>MAPQSRTAEFTLPEGGVDTLLHTLAGIDSELPVFVYERIDPLTRQPLTTWIGLRTDATRVQGTDTAAALRAATVAARADGPHGGVFAFLGYPGPHSTVHGDAGIPDALLMRLIDYVTIDHRTGRGRVVHTSTEPDPERTPEQWASACGSGTATSLDLTSHEADFQWTTQTSAEQYTAGVRAFQQRGGASGVVLSVRVASEHRAEPMHSYRVLRTVNPSTRMFFLRHDQFALWGATSLPLLHLSDGHITAETDGATHPVADEEHHWQPSPKELGEYEVVADALVEDLAHVAAPGTLQLTREREQRVFFGLGHLFAEAQAELAPECDAVDAVLAMHPHGATVGHPRSAAQTLIAELEQVPRGPFAGLVGLFTAEEVDATAVTRSMWTTPRGSVTQAGAKVVPASVAEHEYAESVLKTRALRVTARRASS</sequence>
<dbReference type="AlphaFoldDB" id="K0F6I9"/>
<evidence type="ECO:0000259" key="2">
    <source>
        <dbReference type="Pfam" id="PF00425"/>
    </source>
</evidence>
<proteinExistence type="predicted"/>
<reference evidence="3 4" key="1">
    <citation type="journal article" date="2012" name="J. Bacteriol.">
        <title>Complete genome sequence of Nocardia brasiliensis HUJEG-1.</title>
        <authorList>
            <person name="Vera-Cabrera L."/>
            <person name="Ortiz-Lopez R."/>
            <person name="Elizondo-Gonzalez R."/>
            <person name="Perez-Maya A.A."/>
            <person name="Ocampo-Candiani J."/>
        </authorList>
    </citation>
    <scope>NUCLEOTIDE SEQUENCE [LARGE SCALE GENOMIC DNA]</scope>
    <source>
        <strain evidence="4">ATCC 700358</strain>
    </source>
</reference>
<dbReference type="InterPro" id="IPR019999">
    <property type="entry name" value="Anth_synth_I-like"/>
</dbReference>
<dbReference type="Pfam" id="PF00425">
    <property type="entry name" value="Chorismate_bind"/>
    <property type="match status" value="1"/>
</dbReference>
<dbReference type="KEGG" id="nbr:O3I_036775"/>
<evidence type="ECO:0000313" key="3">
    <source>
        <dbReference type="EMBL" id="AFU05302.1"/>
    </source>
</evidence>
<dbReference type="PANTHER" id="PTHR11236">
    <property type="entry name" value="AMINOBENZOATE/ANTHRANILATE SYNTHASE"/>
    <property type="match status" value="1"/>
</dbReference>
<dbReference type="SUPFAM" id="SSF56322">
    <property type="entry name" value="ADC synthase"/>
    <property type="match status" value="1"/>
</dbReference>